<protein>
    <recommendedName>
        <fullName evidence="4">Pilus assembly protein TadE</fullName>
    </recommendedName>
</protein>
<name>A0A0L1JLU4_9RHOB</name>
<keyword evidence="1" id="KW-1133">Transmembrane helix</keyword>
<organism evidence="2 3">
    <name type="scientific">Pseudaestuariivita atlantica</name>
    <dbReference type="NCBI Taxonomy" id="1317121"/>
    <lineage>
        <taxon>Bacteria</taxon>
        <taxon>Pseudomonadati</taxon>
        <taxon>Pseudomonadota</taxon>
        <taxon>Alphaproteobacteria</taxon>
        <taxon>Rhodobacterales</taxon>
        <taxon>Paracoccaceae</taxon>
        <taxon>Pseudaestuariivita</taxon>
    </lineage>
</organism>
<proteinExistence type="predicted"/>
<keyword evidence="3" id="KW-1185">Reference proteome</keyword>
<dbReference type="EMBL" id="AQQZ01000008">
    <property type="protein sequence ID" value="KNG92721.1"/>
    <property type="molecule type" value="Genomic_DNA"/>
</dbReference>
<evidence type="ECO:0000256" key="1">
    <source>
        <dbReference type="SAM" id="Phobius"/>
    </source>
</evidence>
<dbReference type="OrthoDB" id="7876207at2"/>
<reference evidence="2 3" key="1">
    <citation type="journal article" date="2015" name="Int. J. Syst. Evol. Microbiol.">
        <title>Aestuariivita atlantica sp. nov., isolated from deep sea sediment of the Atlantic Ocean.</title>
        <authorList>
            <person name="Li G."/>
            <person name="Lai Q."/>
            <person name="Du Y."/>
            <person name="Liu X."/>
            <person name="Sun F."/>
            <person name="Shao Z."/>
        </authorList>
    </citation>
    <scope>NUCLEOTIDE SEQUENCE [LARGE SCALE GENOMIC DNA]</scope>
    <source>
        <strain evidence="2 3">22II-S11-z3</strain>
    </source>
</reference>
<dbReference type="RefSeq" id="WP_134643148.1">
    <property type="nucleotide sequence ID" value="NZ_AQQZ01000008.1"/>
</dbReference>
<evidence type="ECO:0000313" key="2">
    <source>
        <dbReference type="EMBL" id="KNG92721.1"/>
    </source>
</evidence>
<feature type="transmembrane region" description="Helical" evidence="1">
    <location>
        <begin position="20"/>
        <end position="42"/>
    </location>
</feature>
<dbReference type="AlphaFoldDB" id="A0A0L1JLU4"/>
<accession>A0A0L1JLU4</accession>
<evidence type="ECO:0000313" key="3">
    <source>
        <dbReference type="Proteomes" id="UP000036938"/>
    </source>
</evidence>
<dbReference type="Proteomes" id="UP000036938">
    <property type="component" value="Unassembled WGS sequence"/>
</dbReference>
<evidence type="ECO:0008006" key="4">
    <source>
        <dbReference type="Google" id="ProtNLM"/>
    </source>
</evidence>
<keyword evidence="1" id="KW-0472">Membrane</keyword>
<sequence>MTSKLNTLFARFRKDEEANLSVEAIILLPVLLWAFMAMFIFFDNFRSHSVAQKAAYTIGDMISRETDYIDPTYMTNAYKLLQFLSESEAADTSLRVTVVKYNANKDRYQRVWSKKKGAGYEPLNNTQVKKLANKLPNMVHNEQLILVETKTRYDSVSDIGLLGDEVETFVFTRPRFAPQVMWNAG</sequence>
<keyword evidence="1" id="KW-0812">Transmembrane</keyword>
<dbReference type="PATRIC" id="fig|1317121.7.peg.4075"/>
<gene>
    <name evidence="2" type="ORF">ATO11_16720</name>
</gene>
<comment type="caution">
    <text evidence="2">The sequence shown here is derived from an EMBL/GenBank/DDBJ whole genome shotgun (WGS) entry which is preliminary data.</text>
</comment>
<dbReference type="STRING" id="1317121.ATO11_16720"/>